<dbReference type="Pfam" id="PF01447">
    <property type="entry name" value="Peptidase_M4"/>
    <property type="match status" value="1"/>
</dbReference>
<dbReference type="Gene3D" id="3.40.630.10">
    <property type="entry name" value="Zn peptidases"/>
    <property type="match status" value="1"/>
</dbReference>
<dbReference type="InterPro" id="IPR011096">
    <property type="entry name" value="FTP_domain"/>
</dbReference>
<feature type="domain" description="Peptidase M28" evidence="11">
    <location>
        <begin position="693"/>
        <end position="898"/>
    </location>
</feature>
<dbReference type="CDD" id="cd03876">
    <property type="entry name" value="M28_SGAP_like"/>
    <property type="match status" value="1"/>
</dbReference>
<dbReference type="Pfam" id="PF02868">
    <property type="entry name" value="Peptidase_M4_C"/>
    <property type="match status" value="1"/>
</dbReference>
<evidence type="ECO:0000313" key="14">
    <source>
        <dbReference type="Proteomes" id="UP001596915"/>
    </source>
</evidence>
<keyword evidence="6" id="KW-0862">Zinc</keyword>
<evidence type="ECO:0000259" key="12">
    <source>
        <dbReference type="Pfam" id="PF07504"/>
    </source>
</evidence>
<keyword evidence="4 8" id="KW-0732">Signal</keyword>
<dbReference type="PANTHER" id="PTHR33794:SF1">
    <property type="entry name" value="BACILLOLYSIN"/>
    <property type="match status" value="1"/>
</dbReference>
<feature type="signal peptide" evidence="8">
    <location>
        <begin position="1"/>
        <end position="29"/>
    </location>
</feature>
<keyword evidence="2" id="KW-0645">Protease</keyword>
<dbReference type="Gene3D" id="2.60.120.260">
    <property type="entry name" value="Galactose-binding domain-like"/>
    <property type="match status" value="1"/>
</dbReference>
<feature type="domain" description="FTP" evidence="12">
    <location>
        <begin position="74"/>
        <end position="107"/>
    </location>
</feature>
<dbReference type="SUPFAM" id="SSF53187">
    <property type="entry name" value="Zn-dependent exopeptidases"/>
    <property type="match status" value="1"/>
</dbReference>
<dbReference type="InterPro" id="IPR050728">
    <property type="entry name" value="Zinc_Metalloprotease_M4"/>
</dbReference>
<evidence type="ECO:0000256" key="7">
    <source>
        <dbReference type="ARBA" id="ARBA00023049"/>
    </source>
</evidence>
<evidence type="ECO:0000256" key="5">
    <source>
        <dbReference type="ARBA" id="ARBA00022801"/>
    </source>
</evidence>
<evidence type="ECO:0000256" key="3">
    <source>
        <dbReference type="ARBA" id="ARBA00022723"/>
    </source>
</evidence>
<dbReference type="SUPFAM" id="SSF55486">
    <property type="entry name" value="Metalloproteases ('zincins'), catalytic domain"/>
    <property type="match status" value="1"/>
</dbReference>
<gene>
    <name evidence="13" type="ORF">ACFQ2K_45125</name>
</gene>
<keyword evidence="14" id="KW-1185">Reference proteome</keyword>
<dbReference type="PANTHER" id="PTHR33794">
    <property type="entry name" value="BACILLOLYSIN"/>
    <property type="match status" value="1"/>
</dbReference>
<evidence type="ECO:0000256" key="4">
    <source>
        <dbReference type="ARBA" id="ARBA00022729"/>
    </source>
</evidence>
<evidence type="ECO:0000259" key="11">
    <source>
        <dbReference type="Pfam" id="PF04389"/>
    </source>
</evidence>
<organism evidence="13 14">
    <name type="scientific">Streptomyces sanglieri</name>
    <dbReference type="NCBI Taxonomy" id="193460"/>
    <lineage>
        <taxon>Bacteria</taxon>
        <taxon>Bacillati</taxon>
        <taxon>Actinomycetota</taxon>
        <taxon>Actinomycetes</taxon>
        <taxon>Kitasatosporales</taxon>
        <taxon>Streptomycetaceae</taxon>
        <taxon>Streptomyces</taxon>
    </lineage>
</organism>
<dbReference type="Gene3D" id="1.10.390.10">
    <property type="entry name" value="Neutral Protease Domain 2"/>
    <property type="match status" value="1"/>
</dbReference>
<dbReference type="Gene3D" id="3.10.170.10">
    <property type="match status" value="1"/>
</dbReference>
<protein>
    <submittedName>
        <fullName evidence="13">M28 family peptidase</fullName>
    </submittedName>
</protein>
<dbReference type="Gene3D" id="3.10.450.40">
    <property type="match status" value="1"/>
</dbReference>
<evidence type="ECO:0000256" key="2">
    <source>
        <dbReference type="ARBA" id="ARBA00022670"/>
    </source>
</evidence>
<name>A0ABW2X7A6_9ACTN</name>
<dbReference type="Pfam" id="PF04389">
    <property type="entry name" value="Peptidase_M28"/>
    <property type="match status" value="1"/>
</dbReference>
<accession>A0ABW2X7A6</accession>
<dbReference type="Proteomes" id="UP001596915">
    <property type="component" value="Unassembled WGS sequence"/>
</dbReference>
<feature type="domain" description="Peptidase M4" evidence="9">
    <location>
        <begin position="198"/>
        <end position="334"/>
    </location>
</feature>
<evidence type="ECO:0000256" key="1">
    <source>
        <dbReference type="ARBA" id="ARBA00005957"/>
    </source>
</evidence>
<dbReference type="InterPro" id="IPR041756">
    <property type="entry name" value="M28_SGAP-like"/>
</dbReference>
<feature type="domain" description="Peptidase M4 C-terminal" evidence="10">
    <location>
        <begin position="344"/>
        <end position="506"/>
    </location>
</feature>
<evidence type="ECO:0000256" key="8">
    <source>
        <dbReference type="SAM" id="SignalP"/>
    </source>
</evidence>
<dbReference type="Pfam" id="PF07504">
    <property type="entry name" value="FTP"/>
    <property type="match status" value="1"/>
</dbReference>
<keyword evidence="3" id="KW-0479">Metal-binding</keyword>
<dbReference type="InterPro" id="IPR013856">
    <property type="entry name" value="Peptidase_M4_domain"/>
</dbReference>
<dbReference type="EMBL" id="JBHTGL010000008">
    <property type="protein sequence ID" value="MFD0628746.1"/>
    <property type="molecule type" value="Genomic_DNA"/>
</dbReference>
<evidence type="ECO:0000256" key="6">
    <source>
        <dbReference type="ARBA" id="ARBA00022833"/>
    </source>
</evidence>
<dbReference type="InterPro" id="IPR001570">
    <property type="entry name" value="Peptidase_M4_C_domain"/>
</dbReference>
<evidence type="ECO:0000259" key="9">
    <source>
        <dbReference type="Pfam" id="PF01447"/>
    </source>
</evidence>
<comment type="similarity">
    <text evidence="1">Belongs to the peptidase M28 family. M28A subfamily.</text>
</comment>
<keyword evidence="5" id="KW-0378">Hydrolase</keyword>
<evidence type="ECO:0000259" key="10">
    <source>
        <dbReference type="Pfam" id="PF02868"/>
    </source>
</evidence>
<keyword evidence="7" id="KW-0482">Metalloprotease</keyword>
<proteinExistence type="inferred from homology"/>
<evidence type="ECO:0000313" key="13">
    <source>
        <dbReference type="EMBL" id="MFD0628746.1"/>
    </source>
</evidence>
<reference evidence="14" key="1">
    <citation type="journal article" date="2019" name="Int. J. Syst. Evol. Microbiol.">
        <title>The Global Catalogue of Microorganisms (GCM) 10K type strain sequencing project: providing services to taxonomists for standard genome sequencing and annotation.</title>
        <authorList>
            <consortium name="The Broad Institute Genomics Platform"/>
            <consortium name="The Broad Institute Genome Sequencing Center for Infectious Disease"/>
            <person name="Wu L."/>
            <person name="Ma J."/>
        </authorList>
    </citation>
    <scope>NUCLEOTIDE SEQUENCE [LARGE SCALE GENOMIC DNA]</scope>
    <source>
        <strain evidence="14">JCM 12607</strain>
    </source>
</reference>
<dbReference type="InterPro" id="IPR007484">
    <property type="entry name" value="Peptidase_M28"/>
</dbReference>
<sequence length="1166" mass="119977">MKLRPLTAGTTLAVLAAMLVVTGGQSASAEPSPPAPSALSAAVSAADRAVASGLDTLAKGPEERYERQMVTPWVKGMYSVAYQRTYRGLPVVGGDAVVVADSEGRVRGTQSAVSRRINVPTAPTVSAKAAETTARKKLRTVKRVESRRLVVRATDKSSRLAWETVLTGRTAEAPSRLHVFVDAGTGKVIDSYDDVKAGTGNSQWNGPSPLAIDTTASGGSYSLRDPNRPGLSCADYSTGSVFTKSSDSWGTGNASSKETGCVDVMWAAQHEWNMLKDWLGRNGHNGNGGSWPVEVGLNDVNAYWDGSSVSIGHNNANQWIGAIDVVGHEFGHGIDQYTPGGANNESGLGEATGDIMGALTEAYTNEPAPYDDPDYTVGEKIDLVGDGPIRIMYNPGQIGDPNCYSSSIPNTEEHAAAGPLNHWFYLLAEGSNPGGGKPSSPTCNSSSVTGVGIQSAGKVFYGGMLLKTSGMTYKRYRTATLTAAKNLDPGCVLFDRTKAAWDAISVPAQSGDPTCTAGGNNDFTMSLDPASGSVKPGSSVTATVRTAVSSGSAQSVALTAGGLPSGVTAAFSPSSVQAGATSTMTMSASSNATPGAYTFTVKGDGTQSHTAQYTLTVDNGGGNPGGGAPDISVANVQAHLTQLNTIATQNGGNRRAGSTGYTASVAYVKSKLQAAGYTVSEQTCTSCSYRGNNLIADWPGGPSDQTVMFGAHLDGVSAGPGINDNGSGSATLLENALTLAQRNPTMTKHVRFAWWNGEEQGMEGSEYYVGQLGSAERSAIKAYYNFDMVASTNGGYFINNLNSAASAPMKEYWDSLNLSPEENIEGQGRSDDYSFQQGGIPTSGYATGASDTKTSAQAAKWGGTAGRSYDSCYHSSCDTTANINATALDRSADGVAYTVWKTSVGSTAPADDFSVSVKPVSGNVQPGASVTATVSTATTGGSAQSVQLTASGAPSGVTVSFAPASVQSGSSSTMTVSAGAQAAAGTYTITVTGTGKAAHTTTYSLVVGGGGSTCQAKQVVANGGFEDGVAPWTQSDGVINNRTSERPAHTGAYTAWFGGWGSTHSDTASQSLTVPSGCSTYKLSFYLRTDTDESAGDPTAYDTFTVKLGTKTLATYSNVDAAGSYAQKTFDVGAFAGQTVTLGFTSSEDAYLQTSFVVDDVTLNAS</sequence>
<dbReference type="InterPro" id="IPR027268">
    <property type="entry name" value="Peptidase_M4/M1_CTD_sf"/>
</dbReference>
<comment type="caution">
    <text evidence="13">The sequence shown here is derived from an EMBL/GenBank/DDBJ whole genome shotgun (WGS) entry which is preliminary data.</text>
</comment>
<feature type="chain" id="PRO_5046479180" evidence="8">
    <location>
        <begin position="30"/>
        <end position="1166"/>
    </location>
</feature>